<dbReference type="KEGG" id="rlc:K227x_55490"/>
<evidence type="ECO:0000313" key="2">
    <source>
        <dbReference type="Proteomes" id="UP000318538"/>
    </source>
</evidence>
<dbReference type="RefSeq" id="WP_145174680.1">
    <property type="nucleotide sequence ID" value="NZ_CP036525.1"/>
</dbReference>
<dbReference type="AlphaFoldDB" id="A0A517NJ19"/>
<reference evidence="1 2" key="1">
    <citation type="submission" date="2019-02" db="EMBL/GenBank/DDBJ databases">
        <title>Deep-cultivation of Planctomycetes and their phenomic and genomic characterization uncovers novel biology.</title>
        <authorList>
            <person name="Wiegand S."/>
            <person name="Jogler M."/>
            <person name="Boedeker C."/>
            <person name="Pinto D."/>
            <person name="Vollmers J."/>
            <person name="Rivas-Marin E."/>
            <person name="Kohn T."/>
            <person name="Peeters S.H."/>
            <person name="Heuer A."/>
            <person name="Rast P."/>
            <person name="Oberbeckmann S."/>
            <person name="Bunk B."/>
            <person name="Jeske O."/>
            <person name="Meyerdierks A."/>
            <person name="Storesund J.E."/>
            <person name="Kallscheuer N."/>
            <person name="Luecker S."/>
            <person name="Lage O.M."/>
            <person name="Pohl T."/>
            <person name="Merkel B.J."/>
            <person name="Hornburger P."/>
            <person name="Mueller R.-W."/>
            <person name="Bruemmer F."/>
            <person name="Labrenz M."/>
            <person name="Spormann A.M."/>
            <person name="Op den Camp H."/>
            <person name="Overmann J."/>
            <person name="Amann R."/>
            <person name="Jetten M.S.M."/>
            <person name="Mascher T."/>
            <person name="Medema M.H."/>
            <person name="Devos D.P."/>
            <person name="Kaster A.-K."/>
            <person name="Ovreas L."/>
            <person name="Rohde M."/>
            <person name="Galperin M.Y."/>
            <person name="Jogler C."/>
        </authorList>
    </citation>
    <scope>NUCLEOTIDE SEQUENCE [LARGE SCALE GENOMIC DNA]</scope>
    <source>
        <strain evidence="1 2">K22_7</strain>
    </source>
</reference>
<gene>
    <name evidence="1" type="ORF">K227x_55490</name>
</gene>
<dbReference type="Proteomes" id="UP000318538">
    <property type="component" value="Chromosome"/>
</dbReference>
<proteinExistence type="predicted"/>
<keyword evidence="2" id="KW-1185">Reference proteome</keyword>
<organism evidence="1 2">
    <name type="scientific">Rubripirellula lacrimiformis</name>
    <dbReference type="NCBI Taxonomy" id="1930273"/>
    <lineage>
        <taxon>Bacteria</taxon>
        <taxon>Pseudomonadati</taxon>
        <taxon>Planctomycetota</taxon>
        <taxon>Planctomycetia</taxon>
        <taxon>Pirellulales</taxon>
        <taxon>Pirellulaceae</taxon>
        <taxon>Rubripirellula</taxon>
    </lineage>
</organism>
<name>A0A517NJ19_9BACT</name>
<protein>
    <submittedName>
        <fullName evidence="1">Uncharacterized protein</fullName>
    </submittedName>
</protein>
<accession>A0A517NJ19</accession>
<evidence type="ECO:0000313" key="1">
    <source>
        <dbReference type="EMBL" id="QDT07124.1"/>
    </source>
</evidence>
<dbReference type="OrthoDB" id="275609at2"/>
<dbReference type="EMBL" id="CP036525">
    <property type="protein sequence ID" value="QDT07124.1"/>
    <property type="molecule type" value="Genomic_DNA"/>
</dbReference>
<sequence length="105" mass="12021">MYDFDEQSWDDQASDDQACFDQNDWKVTQGGYLIQRLTPLDLDLNQAPDAAESSVAEYRFLQIGTGQWCSAVHATVFPQPSTAEAYAWEFGYVIGRHARVVHRRF</sequence>